<evidence type="ECO:0000256" key="4">
    <source>
        <dbReference type="ARBA" id="ARBA00022723"/>
    </source>
</evidence>
<evidence type="ECO:0000259" key="7">
    <source>
        <dbReference type="Pfam" id="PF00814"/>
    </source>
</evidence>
<comment type="caution">
    <text evidence="8">The sequence shown here is derived from an EMBL/GenBank/DDBJ whole genome shotgun (WGS) entry which is preliminary data.</text>
</comment>
<dbReference type="GO" id="GO:0070525">
    <property type="term" value="P:tRNA threonylcarbamoyladenosine metabolic process"/>
    <property type="evidence" value="ECO:0007669"/>
    <property type="project" value="UniProtKB-ARBA"/>
</dbReference>
<evidence type="ECO:0000256" key="3">
    <source>
        <dbReference type="ARBA" id="ARBA00022694"/>
    </source>
</evidence>
<evidence type="ECO:0000256" key="5">
    <source>
        <dbReference type="ARBA" id="ARBA00023315"/>
    </source>
</evidence>
<dbReference type="GO" id="GO:0005829">
    <property type="term" value="C:cytosol"/>
    <property type="evidence" value="ECO:0007669"/>
    <property type="project" value="TreeGrafter"/>
</dbReference>
<evidence type="ECO:0000256" key="1">
    <source>
        <dbReference type="ARBA" id="ARBA00012156"/>
    </source>
</evidence>
<keyword evidence="5" id="KW-0012">Acyltransferase</keyword>
<comment type="catalytic activity">
    <reaction evidence="6">
        <text>L-threonylcarbamoyladenylate + adenosine(37) in tRNA = N(6)-L-threonylcarbamoyladenosine(37) in tRNA + AMP + H(+)</text>
        <dbReference type="Rhea" id="RHEA:37059"/>
        <dbReference type="Rhea" id="RHEA-COMP:10162"/>
        <dbReference type="Rhea" id="RHEA-COMP:10163"/>
        <dbReference type="ChEBI" id="CHEBI:15378"/>
        <dbReference type="ChEBI" id="CHEBI:73682"/>
        <dbReference type="ChEBI" id="CHEBI:74411"/>
        <dbReference type="ChEBI" id="CHEBI:74418"/>
        <dbReference type="ChEBI" id="CHEBI:456215"/>
        <dbReference type="EC" id="2.3.1.234"/>
    </reaction>
</comment>
<accession>A0A926D013</accession>
<dbReference type="PROSITE" id="PS01016">
    <property type="entry name" value="GLYCOPROTEASE"/>
    <property type="match status" value="1"/>
</dbReference>
<evidence type="ECO:0000256" key="6">
    <source>
        <dbReference type="ARBA" id="ARBA00048117"/>
    </source>
</evidence>
<protein>
    <recommendedName>
        <fullName evidence="1">N(6)-L-threonylcarbamoyladenine synthase</fullName>
        <ecNumber evidence="1">2.3.1.234</ecNumber>
    </recommendedName>
</protein>
<dbReference type="InterPro" id="IPR043129">
    <property type="entry name" value="ATPase_NBD"/>
</dbReference>
<organism evidence="8 9">
    <name type="scientific">Luoshenia tenuis</name>
    <dbReference type="NCBI Taxonomy" id="2763654"/>
    <lineage>
        <taxon>Bacteria</taxon>
        <taxon>Bacillati</taxon>
        <taxon>Bacillota</taxon>
        <taxon>Clostridia</taxon>
        <taxon>Christensenellales</taxon>
        <taxon>Christensenellaceae</taxon>
        <taxon>Luoshenia</taxon>
    </lineage>
</organism>
<dbReference type="InterPro" id="IPR017861">
    <property type="entry name" value="KAE1/TsaD"/>
</dbReference>
<proteinExistence type="predicted"/>
<evidence type="ECO:0000256" key="2">
    <source>
        <dbReference type="ARBA" id="ARBA00022679"/>
    </source>
</evidence>
<reference evidence="8" key="1">
    <citation type="submission" date="2020-08" db="EMBL/GenBank/DDBJ databases">
        <title>Genome public.</title>
        <authorList>
            <person name="Liu C."/>
            <person name="Sun Q."/>
        </authorList>
    </citation>
    <scope>NUCLEOTIDE SEQUENCE</scope>
    <source>
        <strain evidence="8">NSJ-44</strain>
    </source>
</reference>
<keyword evidence="9" id="KW-1185">Reference proteome</keyword>
<dbReference type="Pfam" id="PF00814">
    <property type="entry name" value="TsaD"/>
    <property type="match status" value="1"/>
</dbReference>
<dbReference type="GO" id="GO:0061711">
    <property type="term" value="F:tRNA N(6)-L-threonylcarbamoyladenine synthase activity"/>
    <property type="evidence" value="ECO:0007669"/>
    <property type="project" value="UniProtKB-EC"/>
</dbReference>
<feature type="domain" description="Gcp-like" evidence="7">
    <location>
        <begin position="57"/>
        <end position="316"/>
    </location>
</feature>
<keyword evidence="3" id="KW-0819">tRNA processing</keyword>
<keyword evidence="2" id="KW-0808">Transferase</keyword>
<evidence type="ECO:0000313" key="9">
    <source>
        <dbReference type="Proteomes" id="UP000654279"/>
    </source>
</evidence>
<keyword evidence="4" id="KW-0479">Metal-binding</keyword>
<dbReference type="SUPFAM" id="SSF53067">
    <property type="entry name" value="Actin-like ATPase domain"/>
    <property type="match status" value="1"/>
</dbReference>
<gene>
    <name evidence="8" type="ORF">H8699_05460</name>
</gene>
<dbReference type="PANTHER" id="PTHR11735">
    <property type="entry name" value="TRNA N6-ADENOSINE THREONYLCARBAMOYLTRANSFERASE"/>
    <property type="match status" value="1"/>
</dbReference>
<dbReference type="RefSeq" id="WP_249284817.1">
    <property type="nucleotide sequence ID" value="NZ_JACRSO010000002.1"/>
</dbReference>
<dbReference type="EMBL" id="JACRSO010000002">
    <property type="protein sequence ID" value="MBC8528867.1"/>
    <property type="molecule type" value="Genomic_DNA"/>
</dbReference>
<dbReference type="GO" id="GO:0046872">
    <property type="term" value="F:metal ion binding"/>
    <property type="evidence" value="ECO:0007669"/>
    <property type="project" value="UniProtKB-KW"/>
</dbReference>
<dbReference type="PANTHER" id="PTHR11735:SF11">
    <property type="entry name" value="TRNA THREONYLCARBAMOYLADENOSINE BIOSYNTHESIS PROTEIN TSAB"/>
    <property type="match status" value="1"/>
</dbReference>
<dbReference type="GO" id="GO:0006400">
    <property type="term" value="P:tRNA modification"/>
    <property type="evidence" value="ECO:0007669"/>
    <property type="project" value="UniProtKB-ARBA"/>
</dbReference>
<dbReference type="Proteomes" id="UP000654279">
    <property type="component" value="Unassembled WGS sequence"/>
</dbReference>
<dbReference type="EC" id="2.3.1.234" evidence="1"/>
<name>A0A926D013_9FIRM</name>
<dbReference type="PRINTS" id="PR00789">
    <property type="entry name" value="OSIALOPTASE"/>
</dbReference>
<evidence type="ECO:0000313" key="8">
    <source>
        <dbReference type="EMBL" id="MBC8528867.1"/>
    </source>
</evidence>
<dbReference type="Gene3D" id="3.30.420.40">
    <property type="match status" value="2"/>
</dbReference>
<sequence length="326" mass="34920">MLGPKDGARFYLGLDTSAYTTSVAVIDQNLNIAAQQRQILQVPSGSRGLQQSQAVFFHVQNLPTLIENLYAKTGLSPRDIAAVCASARPRNVEGSYMPVFTVGAGFGRALSQALNVPFFETSHQEGHLRAAAWSGNMPETEAFLAFHLSGGTTEILLAKRQAGSIRCEILGATQDLHAGQFVDRIGVALGLRFPAGPEMDRLALEFGGDDPRIPASVSGMDCHFSGGEAAALRAIQAGDLPAQQIAAMTLSCVARTLEKMIVCAAQRTGIRQILIFGGVAASGWVREQLPKRLKKHRQKIKIYFAKPEFSSDNAMGVALAGRAQDL</sequence>
<dbReference type="AlphaFoldDB" id="A0A926D013"/>
<dbReference type="InterPro" id="IPR017860">
    <property type="entry name" value="Peptidase_M22_CS"/>
</dbReference>
<dbReference type="InterPro" id="IPR000905">
    <property type="entry name" value="Gcp-like_dom"/>
</dbReference>